<sequence>MNPESVEMLLKWNQKMNLAASTEEEEVKTVEINSKK</sequence>
<dbReference type="EMBL" id="SLWU01000002">
    <property type="protein sequence ID" value="TCO68320.1"/>
    <property type="molecule type" value="Genomic_DNA"/>
</dbReference>
<organism evidence="1 2">
    <name type="scientific">Caldanaerobacter subterraneus</name>
    <dbReference type="NCBI Taxonomy" id="911092"/>
    <lineage>
        <taxon>Bacteria</taxon>
        <taxon>Bacillati</taxon>
        <taxon>Bacillota</taxon>
        <taxon>Clostridia</taxon>
        <taxon>Thermoanaerobacterales</taxon>
        <taxon>Thermoanaerobacteraceae</taxon>
        <taxon>Caldanaerobacter</taxon>
    </lineage>
</organism>
<comment type="caution">
    <text evidence="1">The sequence shown here is derived from an EMBL/GenBank/DDBJ whole genome shotgun (WGS) entry which is preliminary data.</text>
</comment>
<accession>A0A4V6NP68</accession>
<name>A0A4V6NP68_9THEO</name>
<protein>
    <submittedName>
        <fullName evidence="1">Uncharacterized protein</fullName>
    </submittedName>
</protein>
<dbReference type="Proteomes" id="UP000294886">
    <property type="component" value="Unassembled WGS sequence"/>
</dbReference>
<evidence type="ECO:0000313" key="2">
    <source>
        <dbReference type="Proteomes" id="UP000294886"/>
    </source>
</evidence>
<evidence type="ECO:0000313" key="1">
    <source>
        <dbReference type="EMBL" id="TCO68320.1"/>
    </source>
</evidence>
<gene>
    <name evidence="1" type="ORF">EV203_1025</name>
</gene>
<proteinExistence type="predicted"/>
<reference evidence="1 2" key="1">
    <citation type="submission" date="2019-03" db="EMBL/GenBank/DDBJ databases">
        <title>Genomic Encyclopedia of Type Strains, Phase IV (KMG-IV): sequencing the most valuable type-strain genomes for metagenomic binning, comparative biology and taxonomic classification.</title>
        <authorList>
            <person name="Goeker M."/>
        </authorList>
    </citation>
    <scope>NUCLEOTIDE SEQUENCE [LARGE SCALE GENOMIC DNA]</scope>
    <source>
        <strain evidence="1 2">DSM 13054</strain>
    </source>
</reference>
<dbReference type="AlphaFoldDB" id="A0A4V6NP68"/>